<dbReference type="InterPro" id="IPR017853">
    <property type="entry name" value="GH"/>
</dbReference>
<dbReference type="Proteomes" id="UP000249910">
    <property type="component" value="Chromosome"/>
</dbReference>
<protein>
    <submittedName>
        <fullName evidence="1">Uncharacterized protein</fullName>
    </submittedName>
</protein>
<dbReference type="Gene3D" id="3.20.20.80">
    <property type="entry name" value="Glycosidases"/>
    <property type="match status" value="1"/>
</dbReference>
<accession>A0ABN5AYM8</accession>
<evidence type="ECO:0000313" key="2">
    <source>
        <dbReference type="Proteomes" id="UP000249910"/>
    </source>
</evidence>
<evidence type="ECO:0000313" key="1">
    <source>
        <dbReference type="EMBL" id="ASG68804.1"/>
    </source>
</evidence>
<dbReference type="EMBL" id="CP022132">
    <property type="protein sequence ID" value="ASG68804.1"/>
    <property type="molecule type" value="Genomic_DNA"/>
</dbReference>
<sequence>MTAKGKHVLISYGGETSHIDWKTINFDGVKKIVQDYGFNGINFNLVGTEIPGNQKTAALAAKKIKELCNSLKQKIPNFWLTFSPKWHYIVTPVAKNNKDSIFVNHGYIDLLKDIGINNINYIFLNTYAEKVVDGIFSFDKV</sequence>
<dbReference type="RefSeq" id="WP_088773267.1">
    <property type="nucleotide sequence ID" value="NZ_CP022132.1"/>
</dbReference>
<dbReference type="SUPFAM" id="SSF51445">
    <property type="entry name" value="(Trans)glycosidases"/>
    <property type="match status" value="1"/>
</dbReference>
<proteinExistence type="predicted"/>
<keyword evidence="2" id="KW-1185">Reference proteome</keyword>
<reference evidence="1 2" key="1">
    <citation type="submission" date="2017-06" db="EMBL/GenBank/DDBJ databases">
        <title>Complete genome of Francisella halioticida.</title>
        <authorList>
            <person name="Sjodin A."/>
        </authorList>
    </citation>
    <scope>NUCLEOTIDE SEQUENCE [LARGE SCALE GENOMIC DNA]</scope>
    <source>
        <strain evidence="1 2">DSM 23729</strain>
    </source>
</reference>
<name>A0ABN5AYM8_9GAMM</name>
<organism evidence="1 2">
    <name type="scientific">Francisella halioticida</name>
    <dbReference type="NCBI Taxonomy" id="549298"/>
    <lineage>
        <taxon>Bacteria</taxon>
        <taxon>Pseudomonadati</taxon>
        <taxon>Pseudomonadota</taxon>
        <taxon>Gammaproteobacteria</taxon>
        <taxon>Thiotrichales</taxon>
        <taxon>Francisellaceae</taxon>
        <taxon>Francisella</taxon>
    </lineage>
</organism>
<gene>
    <name evidence="1" type="ORF">CDV26_10805</name>
</gene>